<comment type="caution">
    <text evidence="2">The sequence shown here is derived from an EMBL/GenBank/DDBJ whole genome shotgun (WGS) entry which is preliminary data.</text>
</comment>
<evidence type="ECO:0000259" key="1">
    <source>
        <dbReference type="Pfam" id="PF04015"/>
    </source>
</evidence>
<reference evidence="2" key="1">
    <citation type="submission" date="2020-10" db="EMBL/GenBank/DDBJ databases">
        <authorList>
            <person name="Gilroy R."/>
        </authorList>
    </citation>
    <scope>NUCLEOTIDE SEQUENCE</scope>
    <source>
        <strain evidence="2">ChiSxjej2B14-6234</strain>
    </source>
</reference>
<evidence type="ECO:0000313" key="3">
    <source>
        <dbReference type="Proteomes" id="UP000886887"/>
    </source>
</evidence>
<dbReference type="EMBL" id="DVFJ01000030">
    <property type="protein sequence ID" value="HIQ72267.1"/>
    <property type="molecule type" value="Genomic_DNA"/>
</dbReference>
<feature type="domain" description="DUF362" evidence="1">
    <location>
        <begin position="38"/>
        <end position="230"/>
    </location>
</feature>
<sequence length="361" mass="38611">MERNDVIVAYGMDAAAMAREVLRAARIEELIGRRDARIAFKPNLVTAAPAEQGGTTHPALLEGAIGYLKEQGFERISIVEGSWVGERTARAFEACGYAELARRTGVRLIDTQRDGAHEVDCAGMRLQVCDCVREIDFLIGVPVLKGHCQTGVTCALKNMKGLIPNAEKRRFHAMGLMKPIAHLNAGIRQDFVLVDALCGDLNFEEGGNPVRRGQVLGFRDPVLCDAWACREMGYDLDEVPYVGLAAALGVGSADLGAARVTEVNRPEAVARPPKPARRVAALSRCVREQEACSACYASLICALERLDGEGVPTPREVCIGQGFRGKAGDVGVGACTAGFAHSVGGCPPRAADVLAFLRGLR</sequence>
<organism evidence="2 3">
    <name type="scientific">Candidatus Onthenecus intestinigallinarum</name>
    <dbReference type="NCBI Taxonomy" id="2840875"/>
    <lineage>
        <taxon>Bacteria</taxon>
        <taxon>Bacillati</taxon>
        <taxon>Bacillota</taxon>
        <taxon>Clostridia</taxon>
        <taxon>Eubacteriales</taxon>
        <taxon>Candidatus Onthenecus</taxon>
    </lineage>
</organism>
<name>A0A9D0ZAR8_9FIRM</name>
<proteinExistence type="predicted"/>
<evidence type="ECO:0000313" key="2">
    <source>
        <dbReference type="EMBL" id="HIQ72267.1"/>
    </source>
</evidence>
<protein>
    <submittedName>
        <fullName evidence="2">DUF362 domain-containing protein</fullName>
    </submittedName>
</protein>
<dbReference type="InterPro" id="IPR007160">
    <property type="entry name" value="DUF362"/>
</dbReference>
<reference evidence="2" key="2">
    <citation type="journal article" date="2021" name="PeerJ">
        <title>Extensive microbial diversity within the chicken gut microbiome revealed by metagenomics and culture.</title>
        <authorList>
            <person name="Gilroy R."/>
            <person name="Ravi A."/>
            <person name="Getino M."/>
            <person name="Pursley I."/>
            <person name="Horton D.L."/>
            <person name="Alikhan N.F."/>
            <person name="Baker D."/>
            <person name="Gharbi K."/>
            <person name="Hall N."/>
            <person name="Watson M."/>
            <person name="Adriaenssens E.M."/>
            <person name="Foster-Nyarko E."/>
            <person name="Jarju S."/>
            <person name="Secka A."/>
            <person name="Antonio M."/>
            <person name="Oren A."/>
            <person name="Chaudhuri R.R."/>
            <person name="La Ragione R."/>
            <person name="Hildebrand F."/>
            <person name="Pallen M.J."/>
        </authorList>
    </citation>
    <scope>NUCLEOTIDE SEQUENCE</scope>
    <source>
        <strain evidence="2">ChiSxjej2B14-6234</strain>
    </source>
</reference>
<dbReference type="AlphaFoldDB" id="A0A9D0ZAR8"/>
<dbReference type="Pfam" id="PF04015">
    <property type="entry name" value="DUF362"/>
    <property type="match status" value="1"/>
</dbReference>
<gene>
    <name evidence="2" type="ORF">IAB73_08690</name>
</gene>
<dbReference type="Proteomes" id="UP000886887">
    <property type="component" value="Unassembled WGS sequence"/>
</dbReference>
<accession>A0A9D0ZAR8</accession>